<dbReference type="Proteomes" id="UP000515220">
    <property type="component" value="Chromosome"/>
</dbReference>
<dbReference type="EMBL" id="AP023326">
    <property type="protein sequence ID" value="BCI68077.1"/>
    <property type="molecule type" value="Genomic_DNA"/>
</dbReference>
<dbReference type="RefSeq" id="WP_185229862.1">
    <property type="nucleotide sequence ID" value="NZ_AP023326.1"/>
</dbReference>
<evidence type="ECO:0000313" key="1">
    <source>
        <dbReference type="EMBL" id="BCI68077.1"/>
    </source>
</evidence>
<accession>A0A6S6PGD5</accession>
<name>A0A6S6PGD5_ACEAC</name>
<protein>
    <submittedName>
        <fullName evidence="1">Uncharacterized protein</fullName>
    </submittedName>
</protein>
<organism evidence="1 2">
    <name type="scientific">Acetobacter aceti</name>
    <dbReference type="NCBI Taxonomy" id="435"/>
    <lineage>
        <taxon>Bacteria</taxon>
        <taxon>Pseudomonadati</taxon>
        <taxon>Pseudomonadota</taxon>
        <taxon>Alphaproteobacteria</taxon>
        <taxon>Acetobacterales</taxon>
        <taxon>Acetobacteraceae</taxon>
        <taxon>Acetobacter</taxon>
        <taxon>Acetobacter subgen. Acetobacter</taxon>
    </lineage>
</organism>
<sequence length="743" mass="76969">MPVEAYEIAVKLTANATSVVGPIGEIIRSLERLIGVQKEAQSNFNAMASSIGGARRLAASLATDLERAARASRDLASSSGRVKFGGVGSGSGSSGGVMASAVVADSVVRQAQTSRTPIYDAGGSYVTPYSAAATNVPGAPMLMLPPPRASGTASAVIHGQGNSWDAGATFRSTVRPNGYTPDWGDALDISGASYGRPFSGSEYGPWLSAGNAPSPGSGLQAARNAAAGIGLSSIARSIGPYAGMAAGYMGLHGAAHMIGSGFDQNADAEQAFIGMMGDPSARQNMPAIRAIAASIMADNNYILPSEAARMAQESFSLSGGNIEESRGIARMLNRIDKTFLLTGKGHEQAMRESIGFIRAEDISNRFFDPKTGQFSMERANASTSAALGMYLANQQFMSGRKYQSFASSAGLAAQGLSDAGTLNLAHFIDLQPNKAGMQLRSFENLFSTNHRRMTKKDAAYFRSIGIIDGHDHVIDQDLRKSDPIEWINQHLVPLIGKHPELLDMIQRMNVSDFIGEGIGARGNVARQKGASMRTSAEAAVKALENGPRAQQAAFHASFERMEGAIGKAITPAMIQGMDALTKTFNGLSSYISSHPNDIAQFARDISALVSVVGGIASAIGKVMSYIPGPIRRIVESTAAGAAAGAGAGAVFGGVGAAPGAIGGAVVGLVGGVANEGAVQSRHISASGQPHVTITPAPVVLDGKKIGEVNFTAQYRSAMQELRATSSHADGLSSPQLPNAAWAH</sequence>
<dbReference type="AlphaFoldDB" id="A0A6S6PGD5"/>
<gene>
    <name evidence="1" type="ORF">AAJCM20276_27010</name>
</gene>
<reference evidence="1 2" key="1">
    <citation type="submission" date="2020-07" db="EMBL/GenBank/DDBJ databases">
        <title>Complete Genome Sequence of an acetic acid bacterium, Acetobacter aceti JCM20276.</title>
        <authorList>
            <person name="Hirose Y."/>
            <person name="Mihara H."/>
        </authorList>
    </citation>
    <scope>NUCLEOTIDE SEQUENCE [LARGE SCALE GENOMIC DNA]</scope>
    <source>
        <strain evidence="1 2">JCM20276</strain>
    </source>
</reference>
<evidence type="ECO:0000313" key="2">
    <source>
        <dbReference type="Proteomes" id="UP000515220"/>
    </source>
</evidence>
<proteinExistence type="predicted"/>